<dbReference type="PANTHER" id="PTHR31973">
    <property type="entry name" value="POLYPROTEIN, PUTATIVE-RELATED"/>
    <property type="match status" value="1"/>
</dbReference>
<dbReference type="EMBL" id="BQNB010015852">
    <property type="protein sequence ID" value="GJT44890.1"/>
    <property type="molecule type" value="Genomic_DNA"/>
</dbReference>
<comment type="caution">
    <text evidence="6">The sequence shown here is derived from an EMBL/GenBank/DDBJ whole genome shotgun (WGS) entry which is preliminary data.</text>
</comment>
<keyword evidence="7" id="KW-1185">Reference proteome</keyword>
<keyword evidence="1" id="KW-0479">Metal-binding</keyword>
<dbReference type="InterPro" id="IPR007527">
    <property type="entry name" value="Znf_SWIM"/>
</dbReference>
<dbReference type="Proteomes" id="UP001151760">
    <property type="component" value="Unassembled WGS sequence"/>
</dbReference>
<evidence type="ECO:0000256" key="1">
    <source>
        <dbReference type="ARBA" id="ARBA00022723"/>
    </source>
</evidence>
<dbReference type="PANTHER" id="PTHR31973:SF187">
    <property type="entry name" value="MUTATOR TRANSPOSASE MUDRA PROTEIN"/>
    <property type="match status" value="1"/>
</dbReference>
<gene>
    <name evidence="6" type="ORF">Tco_0953605</name>
</gene>
<reference evidence="6" key="1">
    <citation type="journal article" date="2022" name="Int. J. Mol. Sci.">
        <title>Draft Genome of Tanacetum Coccineum: Genomic Comparison of Closely Related Tanacetum-Family Plants.</title>
        <authorList>
            <person name="Yamashiro T."/>
            <person name="Shiraishi A."/>
            <person name="Nakayama K."/>
            <person name="Satake H."/>
        </authorList>
    </citation>
    <scope>NUCLEOTIDE SEQUENCE</scope>
</reference>
<accession>A0ABQ5E0G2</accession>
<evidence type="ECO:0000313" key="7">
    <source>
        <dbReference type="Proteomes" id="UP001151760"/>
    </source>
</evidence>
<sequence length="287" mass="33523">MTSNSAESINNVSRHVRKAPITMLMEWYRALLQKWYYARREKYQGKVYQVNDCRKVHRVDLTTRSCTCRKWQLSGIPYGHVIAVGRVMGCTDCSDLALVVILIFFLNSYGKESTQSSWKRCRQSRPESNIRYNFSGRSQQYEAAYSYNHGRLQEYAQAYNNMIRRSQEYEPAYTNMIGRSQEYEPAYNNMIGRSQVYSPAYNNNNRKSQDYESAYNNMIGRSQEYSPAYNNNNGRSQEYEAAYNNINFSGMAQDPHLTMPFACNQFNFGQTSQQIDSSMSFTWDPIN</sequence>
<name>A0ABQ5E0G2_9ASTR</name>
<protein>
    <submittedName>
        <fullName evidence="6">Transposase, MuDR, MULE transposase domain protein</fullName>
    </submittedName>
</protein>
<keyword evidence="2 4" id="KW-0863">Zinc-finger</keyword>
<dbReference type="SMART" id="SM00575">
    <property type="entry name" value="ZnF_PMZ"/>
    <property type="match status" value="1"/>
</dbReference>
<evidence type="ECO:0000313" key="6">
    <source>
        <dbReference type="EMBL" id="GJT44890.1"/>
    </source>
</evidence>
<organism evidence="6 7">
    <name type="scientific">Tanacetum coccineum</name>
    <dbReference type="NCBI Taxonomy" id="301880"/>
    <lineage>
        <taxon>Eukaryota</taxon>
        <taxon>Viridiplantae</taxon>
        <taxon>Streptophyta</taxon>
        <taxon>Embryophyta</taxon>
        <taxon>Tracheophyta</taxon>
        <taxon>Spermatophyta</taxon>
        <taxon>Magnoliopsida</taxon>
        <taxon>eudicotyledons</taxon>
        <taxon>Gunneridae</taxon>
        <taxon>Pentapetalae</taxon>
        <taxon>asterids</taxon>
        <taxon>campanulids</taxon>
        <taxon>Asterales</taxon>
        <taxon>Asteraceae</taxon>
        <taxon>Asteroideae</taxon>
        <taxon>Anthemideae</taxon>
        <taxon>Anthemidinae</taxon>
        <taxon>Tanacetum</taxon>
    </lineage>
</organism>
<reference evidence="6" key="2">
    <citation type="submission" date="2022-01" db="EMBL/GenBank/DDBJ databases">
        <authorList>
            <person name="Yamashiro T."/>
            <person name="Shiraishi A."/>
            <person name="Satake H."/>
            <person name="Nakayama K."/>
        </authorList>
    </citation>
    <scope>NUCLEOTIDE SEQUENCE</scope>
</reference>
<evidence type="ECO:0000256" key="2">
    <source>
        <dbReference type="ARBA" id="ARBA00022771"/>
    </source>
</evidence>
<proteinExistence type="predicted"/>
<evidence type="ECO:0000259" key="5">
    <source>
        <dbReference type="PROSITE" id="PS50966"/>
    </source>
</evidence>
<keyword evidence="3" id="KW-0862">Zinc</keyword>
<dbReference type="Pfam" id="PF04434">
    <property type="entry name" value="SWIM"/>
    <property type="match status" value="1"/>
</dbReference>
<dbReference type="InterPro" id="IPR006564">
    <property type="entry name" value="Znf_PMZ"/>
</dbReference>
<evidence type="ECO:0000256" key="4">
    <source>
        <dbReference type="PROSITE-ProRule" id="PRU00325"/>
    </source>
</evidence>
<evidence type="ECO:0000256" key="3">
    <source>
        <dbReference type="ARBA" id="ARBA00022833"/>
    </source>
</evidence>
<feature type="domain" description="SWIM-type" evidence="5">
    <location>
        <begin position="57"/>
        <end position="89"/>
    </location>
</feature>
<dbReference type="PROSITE" id="PS50966">
    <property type="entry name" value="ZF_SWIM"/>
    <property type="match status" value="1"/>
</dbReference>